<keyword evidence="1" id="KW-0456">Lyase</keyword>
<dbReference type="GO" id="GO:0016829">
    <property type="term" value="F:lyase activity"/>
    <property type="evidence" value="ECO:0007669"/>
    <property type="project" value="UniProtKB-KW"/>
</dbReference>
<organism evidence="2 3">
    <name type="scientific">Candidatus Neomicrothrix subdominans</name>
    <dbReference type="NCBI Taxonomy" id="2954438"/>
    <lineage>
        <taxon>Bacteria</taxon>
        <taxon>Bacillati</taxon>
        <taxon>Actinomycetota</taxon>
        <taxon>Acidimicrobiia</taxon>
        <taxon>Acidimicrobiales</taxon>
        <taxon>Microthrixaceae</taxon>
        <taxon>Candidatus Neomicrothrix</taxon>
    </lineage>
</organism>
<evidence type="ECO:0000313" key="2">
    <source>
        <dbReference type="EMBL" id="MBK9297003.1"/>
    </source>
</evidence>
<protein>
    <submittedName>
        <fullName evidence="2">Dihydrodipicolinate synthase family protein</fullName>
    </submittedName>
</protein>
<dbReference type="SUPFAM" id="SSF51569">
    <property type="entry name" value="Aldolase"/>
    <property type="match status" value="1"/>
</dbReference>
<dbReference type="InterPro" id="IPR002220">
    <property type="entry name" value="DapA-like"/>
</dbReference>
<proteinExistence type="predicted"/>
<dbReference type="SMART" id="SM01130">
    <property type="entry name" value="DHDPS"/>
    <property type="match status" value="1"/>
</dbReference>
<reference evidence="2 3" key="1">
    <citation type="submission" date="2020-10" db="EMBL/GenBank/DDBJ databases">
        <title>Connecting structure to function with the recovery of over 1000 high-quality activated sludge metagenome-assembled genomes encoding full-length rRNA genes using long-read sequencing.</title>
        <authorList>
            <person name="Singleton C.M."/>
            <person name="Petriglieri F."/>
            <person name="Kristensen J.M."/>
            <person name="Kirkegaard R.H."/>
            <person name="Michaelsen T.Y."/>
            <person name="Andersen M.H."/>
            <person name="Karst S.M."/>
            <person name="Dueholm M.S."/>
            <person name="Nielsen P.H."/>
            <person name="Albertsen M."/>
        </authorList>
    </citation>
    <scope>NUCLEOTIDE SEQUENCE [LARGE SCALE GENOMIC DNA]</scope>
    <source>
        <strain evidence="2">Lyne_18-Q3-R50-59_MAXAC.006</strain>
    </source>
</reference>
<dbReference type="AlphaFoldDB" id="A0A936NB49"/>
<name>A0A936NB49_9ACTN</name>
<dbReference type="Gene3D" id="3.20.20.70">
    <property type="entry name" value="Aldolase class I"/>
    <property type="match status" value="1"/>
</dbReference>
<gene>
    <name evidence="2" type="ORF">IPN02_09230</name>
</gene>
<evidence type="ECO:0000313" key="3">
    <source>
        <dbReference type="Proteomes" id="UP000727993"/>
    </source>
</evidence>
<dbReference type="InterPro" id="IPR013785">
    <property type="entry name" value="Aldolase_TIM"/>
</dbReference>
<dbReference type="EMBL" id="JADJZA010000006">
    <property type="protein sequence ID" value="MBK9297003.1"/>
    <property type="molecule type" value="Genomic_DNA"/>
</dbReference>
<evidence type="ECO:0000256" key="1">
    <source>
        <dbReference type="ARBA" id="ARBA00023239"/>
    </source>
</evidence>
<comment type="caution">
    <text evidence="2">The sequence shown here is derived from an EMBL/GenBank/DDBJ whole genome shotgun (WGS) entry which is preliminary data.</text>
</comment>
<sequence length="307" mass="32931">MVPGRRIVGYSAVLLPHTDGGEVDWVGFESLLGRTLDAGLIPAVNMDTGYVQLLPEPDRARVLATAASLAGPGGFAAGAFVPDTQGDGYDPAAYNRAAAEVAEAGGTPVVFPSWGLASLSEEGWVEAQASLGAELDRFIAFELGDMFVPYGRIYSLEAYRGLLGIASCIGAKHSSLSRQAEWDRLALRNEVRADFSVFTGNDLAIDMVCYGSDYLLGLSAFAPDAFAERDRRWAAEEASFHELNDLLQYLGFFAFRAPVPGYRHDAAMFLTLRGWIDSDATPAGAPTRPDSDRAVLADIAERLDAIV</sequence>
<accession>A0A936NB49</accession>
<dbReference type="Proteomes" id="UP000727993">
    <property type="component" value="Unassembled WGS sequence"/>
</dbReference>